<evidence type="ECO:0000259" key="8">
    <source>
        <dbReference type="PROSITE" id="PS50222"/>
    </source>
</evidence>
<reference evidence="9" key="2">
    <citation type="submission" date="2025-08" db="UniProtKB">
        <authorList>
            <consortium name="Ensembl"/>
        </authorList>
    </citation>
    <scope>IDENTIFICATION</scope>
</reference>
<dbReference type="Pfam" id="PF13499">
    <property type="entry name" value="EF-hand_7"/>
    <property type="match status" value="1"/>
</dbReference>
<feature type="domain" description="EF-hand" evidence="8">
    <location>
        <begin position="8"/>
        <end position="43"/>
    </location>
</feature>
<dbReference type="InterPro" id="IPR011992">
    <property type="entry name" value="EF-hand-dom_pair"/>
</dbReference>
<dbReference type="InterPro" id="IPR050230">
    <property type="entry name" value="CALM/Myosin/TropC-like"/>
</dbReference>
<evidence type="ECO:0000256" key="1">
    <source>
        <dbReference type="ARBA" id="ARBA00009763"/>
    </source>
</evidence>
<dbReference type="AlphaFoldDB" id="A0A4W5QCR2"/>
<dbReference type="Proteomes" id="UP000314982">
    <property type="component" value="Unassembled WGS sequence"/>
</dbReference>
<dbReference type="PROSITE" id="PS50222">
    <property type="entry name" value="EF_HAND_2"/>
    <property type="match status" value="1"/>
</dbReference>
<dbReference type="GO" id="GO:0005509">
    <property type="term" value="F:calcium ion binding"/>
    <property type="evidence" value="ECO:0007669"/>
    <property type="project" value="InterPro"/>
</dbReference>
<dbReference type="CDD" id="cd00051">
    <property type="entry name" value="EFh"/>
    <property type="match status" value="1"/>
</dbReference>
<keyword evidence="5" id="KW-0106">Calcium</keyword>
<evidence type="ECO:0000256" key="3">
    <source>
        <dbReference type="ARBA" id="ARBA00022723"/>
    </source>
</evidence>
<evidence type="ECO:0000256" key="2">
    <source>
        <dbReference type="ARBA" id="ARBA00022481"/>
    </source>
</evidence>
<comment type="function">
    <text evidence="6">Calmodulin acts as part of a calcium signal transduction pathway by mediating the control of a large number of enzymes, ion channels, aquaporins and other proteins through calcium-binding. Calcium-binding is required for the activation of calmodulin. Among the enzymes to be stimulated by the calmodulin-calcium complex are a number of protein kinases, such as myosin light-chain kinases and calmodulin-dependent protein kinase type II (CaMK2), and phosphatases.</text>
</comment>
<feature type="region of interest" description="Disordered" evidence="7">
    <location>
        <begin position="112"/>
        <end position="136"/>
    </location>
</feature>
<accession>A0A4W5QCR2</accession>
<keyword evidence="4" id="KW-0677">Repeat</keyword>
<dbReference type="FunFam" id="1.10.238.10:FF:000006">
    <property type="entry name" value="Calmodulin 1"/>
    <property type="match status" value="1"/>
</dbReference>
<reference evidence="9" key="3">
    <citation type="submission" date="2025-09" db="UniProtKB">
        <authorList>
            <consortium name="Ensembl"/>
        </authorList>
    </citation>
    <scope>IDENTIFICATION</scope>
</reference>
<keyword evidence="2" id="KW-0488">Methylation</keyword>
<dbReference type="SMART" id="SM00054">
    <property type="entry name" value="EFh"/>
    <property type="match status" value="1"/>
</dbReference>
<organism evidence="9 10">
    <name type="scientific">Hucho hucho</name>
    <name type="common">huchen</name>
    <dbReference type="NCBI Taxonomy" id="62062"/>
    <lineage>
        <taxon>Eukaryota</taxon>
        <taxon>Metazoa</taxon>
        <taxon>Chordata</taxon>
        <taxon>Craniata</taxon>
        <taxon>Vertebrata</taxon>
        <taxon>Euteleostomi</taxon>
        <taxon>Actinopterygii</taxon>
        <taxon>Neopterygii</taxon>
        <taxon>Teleostei</taxon>
        <taxon>Protacanthopterygii</taxon>
        <taxon>Salmoniformes</taxon>
        <taxon>Salmonidae</taxon>
        <taxon>Salmoninae</taxon>
        <taxon>Hucho</taxon>
    </lineage>
</organism>
<dbReference type="InterPro" id="IPR002048">
    <property type="entry name" value="EF_hand_dom"/>
</dbReference>
<dbReference type="GO" id="GO:0016460">
    <property type="term" value="C:myosin II complex"/>
    <property type="evidence" value="ECO:0007669"/>
    <property type="project" value="TreeGrafter"/>
</dbReference>
<dbReference type="PROSITE" id="PS00018">
    <property type="entry name" value="EF_HAND_1"/>
    <property type="match status" value="1"/>
</dbReference>
<dbReference type="Ensembl" id="ENSHHUT00000072594.1">
    <property type="protein sequence ID" value="ENSHHUP00000070259.1"/>
    <property type="gene ID" value="ENSHHUG00000041328.1"/>
</dbReference>
<dbReference type="SUPFAM" id="SSF47473">
    <property type="entry name" value="EF-hand"/>
    <property type="match status" value="1"/>
</dbReference>
<evidence type="ECO:0000256" key="6">
    <source>
        <dbReference type="ARBA" id="ARBA00037485"/>
    </source>
</evidence>
<name>A0A4W5QCR2_9TELE</name>
<dbReference type="STRING" id="62062.ENSHHUP00000070259"/>
<dbReference type="PANTHER" id="PTHR23048:SF0">
    <property type="entry name" value="CALMODULIN LIKE 3"/>
    <property type="match status" value="1"/>
</dbReference>
<dbReference type="InterPro" id="IPR018247">
    <property type="entry name" value="EF_Hand_1_Ca_BS"/>
</dbReference>
<evidence type="ECO:0000256" key="4">
    <source>
        <dbReference type="ARBA" id="ARBA00022737"/>
    </source>
</evidence>
<feature type="compositionally biased region" description="Polar residues" evidence="7">
    <location>
        <begin position="125"/>
        <end position="136"/>
    </location>
</feature>
<dbReference type="GO" id="GO:0005737">
    <property type="term" value="C:cytoplasm"/>
    <property type="evidence" value="ECO:0007669"/>
    <property type="project" value="UniProtKB-ARBA"/>
</dbReference>
<keyword evidence="10" id="KW-1185">Reference proteome</keyword>
<evidence type="ECO:0000256" key="5">
    <source>
        <dbReference type="ARBA" id="ARBA00022837"/>
    </source>
</evidence>
<reference evidence="10" key="1">
    <citation type="submission" date="2018-06" db="EMBL/GenBank/DDBJ databases">
        <title>Genome assembly of Danube salmon.</title>
        <authorList>
            <person name="Macqueen D.J."/>
            <person name="Gundappa M.K."/>
        </authorList>
    </citation>
    <scope>NUCLEOTIDE SEQUENCE [LARGE SCALE GENOMIC DNA]</scope>
</reference>
<dbReference type="Gene3D" id="1.10.238.10">
    <property type="entry name" value="EF-hand"/>
    <property type="match status" value="1"/>
</dbReference>
<evidence type="ECO:0000313" key="10">
    <source>
        <dbReference type="Proteomes" id="UP000314982"/>
    </source>
</evidence>
<evidence type="ECO:0000313" key="9">
    <source>
        <dbReference type="Ensembl" id="ENSHHUP00000070259.1"/>
    </source>
</evidence>
<proteinExistence type="inferred from homology"/>
<dbReference type="PANTHER" id="PTHR23048">
    <property type="entry name" value="MYOSIN LIGHT CHAIN 1, 3"/>
    <property type="match status" value="1"/>
</dbReference>
<sequence length="171" mass="18543">MADQLTEEQIAEFKEAFSLFDKDGDGTITTKELGTVMRSLGQNPTEAELQDMINEVDADGHEITSPRPLDHHLPHRIMLSALLTGRSALPWLIPVPPAPPILHSTHTARTHTHTHSTPCEVNPEGTLTSPPTFPQSQQAAASNHYVSFLSALNHDLPPLSAIPAHPSSLSC</sequence>
<dbReference type="GeneTree" id="ENSGT00940000164310"/>
<protein>
    <recommendedName>
        <fullName evidence="8">EF-hand domain-containing protein</fullName>
    </recommendedName>
</protein>
<evidence type="ECO:0000256" key="7">
    <source>
        <dbReference type="SAM" id="MobiDB-lite"/>
    </source>
</evidence>
<keyword evidence="3" id="KW-0479">Metal-binding</keyword>
<comment type="similarity">
    <text evidence="1">Belongs to the calmodulin family.</text>
</comment>